<dbReference type="Proteomes" id="UP001472677">
    <property type="component" value="Unassembled WGS sequence"/>
</dbReference>
<keyword evidence="2" id="KW-1185">Reference proteome</keyword>
<sequence length="76" mass="8952">MLLIIRTQLNQQHHTSINPEGTEEKKNFLRKWRDIEVNALVFQNTKLGFFQIWLAVLVLEFQANQILGILTLKFLS</sequence>
<name>A0ABR2GGV2_9ROSI</name>
<dbReference type="EMBL" id="JBBPBM010000001">
    <property type="protein sequence ID" value="KAK8601920.1"/>
    <property type="molecule type" value="Genomic_DNA"/>
</dbReference>
<reference evidence="1 2" key="1">
    <citation type="journal article" date="2024" name="G3 (Bethesda)">
        <title>Genome assembly of Hibiscus sabdariffa L. provides insights into metabolisms of medicinal natural products.</title>
        <authorList>
            <person name="Kim T."/>
        </authorList>
    </citation>
    <scope>NUCLEOTIDE SEQUENCE [LARGE SCALE GENOMIC DNA]</scope>
    <source>
        <strain evidence="1">TK-2024</strain>
        <tissue evidence="1">Old leaves</tissue>
    </source>
</reference>
<proteinExistence type="predicted"/>
<comment type="caution">
    <text evidence="1">The sequence shown here is derived from an EMBL/GenBank/DDBJ whole genome shotgun (WGS) entry which is preliminary data.</text>
</comment>
<protein>
    <submittedName>
        <fullName evidence="1">Uncharacterized protein</fullName>
    </submittedName>
</protein>
<organism evidence="1 2">
    <name type="scientific">Hibiscus sabdariffa</name>
    <name type="common">roselle</name>
    <dbReference type="NCBI Taxonomy" id="183260"/>
    <lineage>
        <taxon>Eukaryota</taxon>
        <taxon>Viridiplantae</taxon>
        <taxon>Streptophyta</taxon>
        <taxon>Embryophyta</taxon>
        <taxon>Tracheophyta</taxon>
        <taxon>Spermatophyta</taxon>
        <taxon>Magnoliopsida</taxon>
        <taxon>eudicotyledons</taxon>
        <taxon>Gunneridae</taxon>
        <taxon>Pentapetalae</taxon>
        <taxon>rosids</taxon>
        <taxon>malvids</taxon>
        <taxon>Malvales</taxon>
        <taxon>Malvaceae</taxon>
        <taxon>Malvoideae</taxon>
        <taxon>Hibiscus</taxon>
    </lineage>
</organism>
<accession>A0ABR2GGV2</accession>
<evidence type="ECO:0000313" key="1">
    <source>
        <dbReference type="EMBL" id="KAK8601920.1"/>
    </source>
</evidence>
<gene>
    <name evidence="1" type="ORF">V6N12_051743</name>
</gene>
<evidence type="ECO:0000313" key="2">
    <source>
        <dbReference type="Proteomes" id="UP001472677"/>
    </source>
</evidence>